<feature type="coiled-coil region" evidence="1">
    <location>
        <begin position="116"/>
        <end position="164"/>
    </location>
</feature>
<accession>A0A4R3J6S1</accession>
<dbReference type="AlphaFoldDB" id="A0A4R3J6S1"/>
<name>A0A4R3J6S1_9RHOB</name>
<dbReference type="EMBL" id="SLZU01000012">
    <property type="protein sequence ID" value="TCS61045.1"/>
    <property type="molecule type" value="Genomic_DNA"/>
</dbReference>
<proteinExistence type="predicted"/>
<comment type="caution">
    <text evidence="2">The sequence shown here is derived from an EMBL/GenBank/DDBJ whole genome shotgun (WGS) entry which is preliminary data.</text>
</comment>
<evidence type="ECO:0000313" key="3">
    <source>
        <dbReference type="Proteomes" id="UP000295696"/>
    </source>
</evidence>
<reference evidence="2 3" key="1">
    <citation type="submission" date="2019-03" db="EMBL/GenBank/DDBJ databases">
        <title>Genomic Encyclopedia of Type Strains, Phase IV (KMG-IV): sequencing the most valuable type-strain genomes for metagenomic binning, comparative biology and taxonomic classification.</title>
        <authorList>
            <person name="Goeker M."/>
        </authorList>
    </citation>
    <scope>NUCLEOTIDE SEQUENCE [LARGE SCALE GENOMIC DNA]</scope>
    <source>
        <strain evidence="2 3">DSM 104836</strain>
    </source>
</reference>
<dbReference type="Proteomes" id="UP000295696">
    <property type="component" value="Unassembled WGS sequence"/>
</dbReference>
<evidence type="ECO:0008006" key="4">
    <source>
        <dbReference type="Google" id="ProtNLM"/>
    </source>
</evidence>
<evidence type="ECO:0000313" key="2">
    <source>
        <dbReference type="EMBL" id="TCS61045.1"/>
    </source>
</evidence>
<keyword evidence="3" id="KW-1185">Reference proteome</keyword>
<dbReference type="RefSeq" id="WP_132246560.1">
    <property type="nucleotide sequence ID" value="NZ_SLZU01000012.1"/>
</dbReference>
<dbReference type="OrthoDB" id="7846644at2"/>
<gene>
    <name evidence="2" type="ORF">EDD52_1122</name>
</gene>
<organism evidence="2 3">
    <name type="scientific">Primorskyibacter sedentarius</name>
    <dbReference type="NCBI Taxonomy" id="745311"/>
    <lineage>
        <taxon>Bacteria</taxon>
        <taxon>Pseudomonadati</taxon>
        <taxon>Pseudomonadota</taxon>
        <taxon>Alphaproteobacteria</taxon>
        <taxon>Rhodobacterales</taxon>
        <taxon>Roseobacteraceae</taxon>
        <taxon>Primorskyibacter</taxon>
    </lineage>
</organism>
<sequence>MTEKRNGRPPKYTEAQVLEGIEIVERSGDTPTGDTVKKAMCTQLDVTSGINAQSLDREVQRLLEEREQQRRDKLIAALPAETRDTVQQIGTLVEAAVLGHLGEQYGSLTTISGRKLAELKVDLGNQREQIRELLTKVDRKDAEIASVEEENNALKQRLAAKIIEASTHKARISELERDEDFRAKMIAILQETLGQHTDPVPQAPVLPT</sequence>
<protein>
    <recommendedName>
        <fullName evidence="4">Plasmid replication DNA-binding protein KfrA</fullName>
    </recommendedName>
</protein>
<evidence type="ECO:0000256" key="1">
    <source>
        <dbReference type="SAM" id="Coils"/>
    </source>
</evidence>
<keyword evidence="1" id="KW-0175">Coiled coil</keyword>